<comment type="caution">
    <text evidence="1">The sequence shown here is derived from an EMBL/GenBank/DDBJ whole genome shotgun (WGS) entry which is preliminary data.</text>
</comment>
<dbReference type="GO" id="GO:0004386">
    <property type="term" value="F:helicase activity"/>
    <property type="evidence" value="ECO:0007669"/>
    <property type="project" value="UniProtKB-KW"/>
</dbReference>
<keyword evidence="1" id="KW-0347">Helicase</keyword>
<dbReference type="SUPFAM" id="SSF89550">
    <property type="entry name" value="PHP domain-like"/>
    <property type="match status" value="1"/>
</dbReference>
<gene>
    <name evidence="1" type="ORF">A2847_01295</name>
</gene>
<proteinExistence type="predicted"/>
<accession>A0A1G2K8U3</accession>
<dbReference type="PANTHER" id="PTHR40084">
    <property type="entry name" value="PHOSPHOHYDROLASE, PHP FAMILY"/>
    <property type="match status" value="1"/>
</dbReference>
<sequence length="417" mass="46447">MKIVADFHIHSPYSRAVSKEMTLENLDSWAGIKGITVMGTGDFTHPKWMQEIKAKLEPAEEGLFALRGHPASKTRFILTVEISSIYSKGGKVRRIHNLFFFPSIESVEKFNAVLGWQGNLKSDGRPIVGVGAKELAKIAFDADPRAVVIPAHAWTPWFSVFGSMSGFNSLEECFDEYASHIFAIETGLSSDPAMNWRLSALDRISFISNSDSHSLQRIGREANVFDLSSLSYDMLAGAIKRKDPKEFLFTVEFFPEEGKYHYDGHRACGVRFGPEETKKVKKMCPKCGKPLTVGVMYRVDELADRPAGITPDGRIPFKSLVPLDEIIAESLDLGTSSKRVKAEYKKSVESFGSEFSVLMDTSDSDLKNALLPEIAEGIRRVRAGELHIEPGYDGEYGVVKIFNNNERKMITAQTALF</sequence>
<evidence type="ECO:0000313" key="2">
    <source>
        <dbReference type="Proteomes" id="UP000178574"/>
    </source>
</evidence>
<name>A0A1G2K8U3_9BACT</name>
<keyword evidence="1" id="KW-0378">Hydrolase</keyword>
<organism evidence="1 2">
    <name type="scientific">Candidatus Sungbacteria bacterium RIFCSPHIGHO2_01_FULL_50_25</name>
    <dbReference type="NCBI Taxonomy" id="1802265"/>
    <lineage>
        <taxon>Bacteria</taxon>
        <taxon>Candidatus Sungiibacteriota</taxon>
    </lineage>
</organism>
<dbReference type="Gene3D" id="3.20.20.140">
    <property type="entry name" value="Metal-dependent hydrolases"/>
    <property type="match status" value="1"/>
</dbReference>
<dbReference type="EMBL" id="MHQD01000027">
    <property type="protein sequence ID" value="OGZ95849.1"/>
    <property type="molecule type" value="Genomic_DNA"/>
</dbReference>
<dbReference type="PANTHER" id="PTHR40084:SF1">
    <property type="entry name" value="PHOSPHOTRANSFERASE"/>
    <property type="match status" value="1"/>
</dbReference>
<dbReference type="AlphaFoldDB" id="A0A1G2K8U3"/>
<dbReference type="CDD" id="cd19067">
    <property type="entry name" value="PfuEndoQ-like"/>
    <property type="match status" value="1"/>
</dbReference>
<dbReference type="Proteomes" id="UP000178574">
    <property type="component" value="Unassembled WGS sequence"/>
</dbReference>
<protein>
    <submittedName>
        <fullName evidence="1">DNA helicase UvrD</fullName>
    </submittedName>
</protein>
<keyword evidence="1" id="KW-0067">ATP-binding</keyword>
<keyword evidence="1" id="KW-0547">Nucleotide-binding</keyword>
<reference evidence="1 2" key="1">
    <citation type="journal article" date="2016" name="Nat. Commun.">
        <title>Thousands of microbial genomes shed light on interconnected biogeochemical processes in an aquifer system.</title>
        <authorList>
            <person name="Anantharaman K."/>
            <person name="Brown C.T."/>
            <person name="Hug L.A."/>
            <person name="Sharon I."/>
            <person name="Castelle C.J."/>
            <person name="Probst A.J."/>
            <person name="Thomas B.C."/>
            <person name="Singh A."/>
            <person name="Wilkins M.J."/>
            <person name="Karaoz U."/>
            <person name="Brodie E.L."/>
            <person name="Williams K.H."/>
            <person name="Hubbard S.S."/>
            <person name="Banfield J.F."/>
        </authorList>
    </citation>
    <scope>NUCLEOTIDE SEQUENCE [LARGE SCALE GENOMIC DNA]</scope>
</reference>
<dbReference type="InterPro" id="IPR016195">
    <property type="entry name" value="Pol/histidinol_Pase-like"/>
</dbReference>
<evidence type="ECO:0000313" key="1">
    <source>
        <dbReference type="EMBL" id="OGZ95849.1"/>
    </source>
</evidence>